<evidence type="ECO:0000256" key="2">
    <source>
        <dbReference type="ARBA" id="ARBA00022692"/>
    </source>
</evidence>
<keyword evidence="4" id="KW-1133">Transmembrane helix</keyword>
<dbReference type="PANTHER" id="PTHR23037">
    <property type="entry name" value="CYTOKINE RECEPTOR"/>
    <property type="match status" value="1"/>
</dbReference>
<dbReference type="Proteomes" id="UP001591681">
    <property type="component" value="Unassembled WGS sequence"/>
</dbReference>
<evidence type="ECO:0000256" key="4">
    <source>
        <dbReference type="ARBA" id="ARBA00022989"/>
    </source>
</evidence>
<comment type="subcellular location">
    <subcellularLocation>
        <location evidence="1">Membrane</location>
        <topology evidence="1">Single-pass membrane protein</topology>
    </subcellularLocation>
</comment>
<accession>A0ABD1KRU1</accession>
<dbReference type="EMBL" id="JBHFQA010000003">
    <property type="protein sequence ID" value="KAL2101858.1"/>
    <property type="molecule type" value="Genomic_DNA"/>
</dbReference>
<gene>
    <name evidence="9" type="ORF">ACEWY4_003619</name>
</gene>
<dbReference type="InterPro" id="IPR036116">
    <property type="entry name" value="FN3_sf"/>
</dbReference>
<protein>
    <submittedName>
        <fullName evidence="9">Uncharacterized protein</fullName>
    </submittedName>
</protein>
<keyword evidence="3 8" id="KW-0732">Signal</keyword>
<organism evidence="9 10">
    <name type="scientific">Coilia grayii</name>
    <name type="common">Gray's grenadier anchovy</name>
    <dbReference type="NCBI Taxonomy" id="363190"/>
    <lineage>
        <taxon>Eukaryota</taxon>
        <taxon>Metazoa</taxon>
        <taxon>Chordata</taxon>
        <taxon>Craniata</taxon>
        <taxon>Vertebrata</taxon>
        <taxon>Euteleostomi</taxon>
        <taxon>Actinopterygii</taxon>
        <taxon>Neopterygii</taxon>
        <taxon>Teleostei</taxon>
        <taxon>Clupei</taxon>
        <taxon>Clupeiformes</taxon>
        <taxon>Clupeoidei</taxon>
        <taxon>Engraulidae</taxon>
        <taxon>Coilinae</taxon>
        <taxon>Coilia</taxon>
    </lineage>
</organism>
<name>A0ABD1KRU1_9TELE</name>
<evidence type="ECO:0000256" key="3">
    <source>
        <dbReference type="ARBA" id="ARBA00022729"/>
    </source>
</evidence>
<keyword evidence="5" id="KW-0472">Membrane</keyword>
<dbReference type="InterPro" id="IPR013783">
    <property type="entry name" value="Ig-like_fold"/>
</dbReference>
<sequence length="516" mass="56799">MSLPIAYYYSLIFFLRTVTCELKALGKDYCYKGCDVQFKNKASCVFSFYSEAALKVKCKDNIVTSLARYYFSNNIKLQTPAIPSVARGNLSWSLGANVPTRLLEFLFQLQFKKANEPWEGVPLRGVNGLHSSGSMNISSHVQVGVRYQARVRVRPHNRDSTSDYAYGAVWSDWSPVLTWTSDVGDLPPTTPSPGALTLHLEIGLLSGGLCVCLAIVVMVCLITKAQNISHCCSCKMKSQHVPDPSRYFQPLHSLHGGDFQSWLSPTSGPAPFADPQPSDRISRVEVSPILDTEVCQAQECLQHPPQGKSRDVWSSSGQSSCYSNMGYFYSEFQPGRVHIESCPIYFTYPSGGQESMPVSDTSGTSTASYERLEQVQQLHSLGNMQRFDQQGEPPSPDSGFGVEVCDGEPPLVNEGEGVVEENEWRCKRKETTSIICLQSQAVPNDIHTLSSVPMHPPELIECIKTREDAAPPPACNQSSLPAEGSLPRSASMIVQPCSSGYLTIKEMLSTYSNKSI</sequence>
<evidence type="ECO:0000256" key="8">
    <source>
        <dbReference type="SAM" id="SignalP"/>
    </source>
</evidence>
<dbReference type="PANTHER" id="PTHR23037:SF22">
    <property type="entry name" value="CYTOKINE RECEPTOR COMMON SUBUNIT BETA"/>
    <property type="match status" value="1"/>
</dbReference>
<dbReference type="GO" id="GO:0016020">
    <property type="term" value="C:membrane"/>
    <property type="evidence" value="ECO:0007669"/>
    <property type="project" value="UniProtKB-SubCell"/>
</dbReference>
<dbReference type="AlphaFoldDB" id="A0ABD1KRU1"/>
<keyword evidence="6" id="KW-1015">Disulfide bond</keyword>
<evidence type="ECO:0000256" key="6">
    <source>
        <dbReference type="ARBA" id="ARBA00023157"/>
    </source>
</evidence>
<dbReference type="Gene3D" id="2.60.40.10">
    <property type="entry name" value="Immunoglobulins"/>
    <property type="match status" value="1"/>
</dbReference>
<evidence type="ECO:0000256" key="1">
    <source>
        <dbReference type="ARBA" id="ARBA00004167"/>
    </source>
</evidence>
<evidence type="ECO:0000256" key="7">
    <source>
        <dbReference type="ARBA" id="ARBA00023170"/>
    </source>
</evidence>
<keyword evidence="7" id="KW-0675">Receptor</keyword>
<feature type="signal peptide" evidence="8">
    <location>
        <begin position="1"/>
        <end position="20"/>
    </location>
</feature>
<evidence type="ECO:0000313" key="9">
    <source>
        <dbReference type="EMBL" id="KAL2101858.1"/>
    </source>
</evidence>
<evidence type="ECO:0000313" key="10">
    <source>
        <dbReference type="Proteomes" id="UP001591681"/>
    </source>
</evidence>
<feature type="chain" id="PRO_5044745174" evidence="8">
    <location>
        <begin position="21"/>
        <end position="516"/>
    </location>
</feature>
<keyword evidence="10" id="KW-1185">Reference proteome</keyword>
<dbReference type="SUPFAM" id="SSF49265">
    <property type="entry name" value="Fibronectin type III"/>
    <property type="match status" value="1"/>
</dbReference>
<reference evidence="9 10" key="1">
    <citation type="submission" date="2024-09" db="EMBL/GenBank/DDBJ databases">
        <title>A chromosome-level genome assembly of Gray's grenadier anchovy, Coilia grayii.</title>
        <authorList>
            <person name="Fu Z."/>
        </authorList>
    </citation>
    <scope>NUCLEOTIDE SEQUENCE [LARGE SCALE GENOMIC DNA]</scope>
    <source>
        <strain evidence="9">G4</strain>
        <tissue evidence="9">Muscle</tissue>
    </source>
</reference>
<proteinExistence type="predicted"/>
<keyword evidence="2" id="KW-0812">Transmembrane</keyword>
<comment type="caution">
    <text evidence="9">The sequence shown here is derived from an EMBL/GenBank/DDBJ whole genome shotgun (WGS) entry which is preliminary data.</text>
</comment>
<evidence type="ECO:0000256" key="5">
    <source>
        <dbReference type="ARBA" id="ARBA00023136"/>
    </source>
</evidence>